<dbReference type="AlphaFoldDB" id="A0AA90Z875"/>
<organism evidence="1 2">
    <name type="scientific">Methanococcoides alaskense</name>
    <dbReference type="NCBI Taxonomy" id="325778"/>
    <lineage>
        <taxon>Archaea</taxon>
        <taxon>Methanobacteriati</taxon>
        <taxon>Methanobacteriota</taxon>
        <taxon>Stenosarchaea group</taxon>
        <taxon>Methanomicrobia</taxon>
        <taxon>Methanosarcinales</taxon>
        <taxon>Methanosarcinaceae</taxon>
        <taxon>Methanococcoides</taxon>
    </lineage>
</organism>
<proteinExistence type="predicted"/>
<sequence>MRNKESLKKDEDEYFAMLISEKEQNGFFSSSGQAFIRIPVK</sequence>
<reference evidence="1 2" key="1">
    <citation type="submission" date="2023-07" db="EMBL/GenBank/DDBJ databases">
        <title>Genomic Encyclopedia of Type Strains, Phase IV (KMG-IV): sequencing the most valuable type-strain genomes for metagenomic binning, comparative biology and taxonomic classification.</title>
        <authorList>
            <person name="Goeker M."/>
        </authorList>
    </citation>
    <scope>NUCLEOTIDE SEQUENCE [LARGE SCALE GENOMIC DNA]</scope>
    <source>
        <strain evidence="1 2">DSM 17273</strain>
    </source>
</reference>
<accession>A0AA90Z875</accession>
<evidence type="ECO:0000313" key="2">
    <source>
        <dbReference type="Proteomes" id="UP001185015"/>
    </source>
</evidence>
<comment type="caution">
    <text evidence="1">The sequence shown here is derived from an EMBL/GenBank/DDBJ whole genome shotgun (WGS) entry which is preliminary data.</text>
</comment>
<dbReference type="RefSeq" id="WP_309739634.1">
    <property type="nucleotide sequence ID" value="NZ_JAVDQI010000003.1"/>
</dbReference>
<dbReference type="Proteomes" id="UP001185015">
    <property type="component" value="Unassembled WGS sequence"/>
</dbReference>
<name>A0AA90Z875_9EURY</name>
<evidence type="ECO:0000313" key="1">
    <source>
        <dbReference type="EMBL" id="MDR6222606.1"/>
    </source>
</evidence>
<dbReference type="EMBL" id="JAVDQI010000003">
    <property type="protein sequence ID" value="MDR6222606.1"/>
    <property type="molecule type" value="Genomic_DNA"/>
</dbReference>
<protein>
    <submittedName>
        <fullName evidence="1">Uncharacterized protein</fullName>
    </submittedName>
</protein>
<keyword evidence="2" id="KW-1185">Reference proteome</keyword>
<gene>
    <name evidence="1" type="ORF">J2750_001055</name>
</gene>